<dbReference type="AlphaFoldDB" id="A0AAX2UP11"/>
<proteinExistence type="predicted"/>
<gene>
    <name evidence="1" type="ORF">CF123_18265</name>
</gene>
<protein>
    <submittedName>
        <fullName evidence="1">Uncharacterized protein</fullName>
    </submittedName>
</protein>
<comment type="caution">
    <text evidence="1">The sequence shown here is derived from an EMBL/GenBank/DDBJ whole genome shotgun (WGS) entry which is preliminary data.</text>
</comment>
<sequence length="150" mass="16327">MLASEIYCAQFTKGQVESLAKSSAFLMSSSIKVWLTDSDLPCSVFGRYCAILRLRAPLPFPISFESLELSASSHYGSAIQSLIRDRSNLMLPADFSAEIKALTNCDMRGLSTFAECLARLAKCGPVSNQVAFDLSKAADRFVSNPTQVDV</sequence>
<accession>A0AAX2UP11</accession>
<reference evidence="1" key="1">
    <citation type="submission" date="2017-10" db="EMBL/GenBank/DDBJ databases">
        <authorList>
            <person name="Colston S.M."/>
            <person name="Graf J."/>
        </authorList>
    </citation>
    <scope>NUCLEOTIDE SEQUENCE</scope>
    <source>
        <strain evidence="1">BAQ071013-135</strain>
    </source>
</reference>
<name>A0AAX2UP11_AERVE</name>
<organism evidence="1 2">
    <name type="scientific">Aeromonas veronii</name>
    <dbReference type="NCBI Taxonomy" id="654"/>
    <lineage>
        <taxon>Bacteria</taxon>
        <taxon>Pseudomonadati</taxon>
        <taxon>Pseudomonadota</taxon>
        <taxon>Gammaproteobacteria</taxon>
        <taxon>Aeromonadales</taxon>
        <taxon>Aeromonadaceae</taxon>
        <taxon>Aeromonas</taxon>
    </lineage>
</organism>
<dbReference type="EMBL" id="PDXJ01000026">
    <property type="protein sequence ID" value="TND51814.1"/>
    <property type="molecule type" value="Genomic_DNA"/>
</dbReference>
<evidence type="ECO:0000313" key="1">
    <source>
        <dbReference type="EMBL" id="TND51814.1"/>
    </source>
</evidence>
<reference evidence="1" key="2">
    <citation type="journal article" date="2019" name="PLoS ONE">
        <title>Identification and characterization of putative Aeromonas spp. T3SS effectors.</title>
        <authorList>
            <person name="Rangel L.T."/>
            <person name="Marden J."/>
            <person name="Colston S."/>
            <person name="Setubal J.C."/>
            <person name="Graf J."/>
            <person name="Gogarten J.P."/>
        </authorList>
    </citation>
    <scope>NUCLEOTIDE SEQUENCE</scope>
    <source>
        <strain evidence="1">BAQ071013-135</strain>
    </source>
</reference>
<dbReference type="Proteomes" id="UP000796104">
    <property type="component" value="Unassembled WGS sequence"/>
</dbReference>
<evidence type="ECO:0000313" key="2">
    <source>
        <dbReference type="Proteomes" id="UP000796104"/>
    </source>
</evidence>